<protein>
    <submittedName>
        <fullName evidence="2">Uncharacterized protein</fullName>
    </submittedName>
</protein>
<dbReference type="EMBL" id="AP028917">
    <property type="protein sequence ID" value="BES98204.1"/>
    <property type="molecule type" value="Genomic_DNA"/>
</dbReference>
<keyword evidence="3" id="KW-1185">Reference proteome</keyword>
<evidence type="ECO:0000313" key="3">
    <source>
        <dbReference type="Proteomes" id="UP001307889"/>
    </source>
</evidence>
<feature type="region of interest" description="Disordered" evidence="1">
    <location>
        <begin position="195"/>
        <end position="263"/>
    </location>
</feature>
<sequence>MRGKHAEMDVSRKNCKRDYSSEDTRCFTCQTKSNLLYLTTYPHSREGSLREKSPCLENGKKSEKQKEPSGCTKCKYYVEFISNLMDGIICDELQESKRQDGVHDCSTRPELDSQQKIKIVQKLYILFSDAQVAALGGRLKRRKPSYCSDDQSSGIISREESCFERDPCKNDDASPGYLEVIPELESQCGSINAKKTGQKTRQFTSKENKVVMKRKSYSPGLLPKLSSPMMDQRRRSSACTSYASRKSKDTSLSGCSCRSRNDSVASSDNRKIRLLSFKNRRSVENDRIQKSRYDPSNKHSSEKGFQNGRYKCPVVLQKSNSPNCGPKNKSTKNTERKARNVRSEPLQKASPYSSTAGKKCCHNLADREIQKCQSASKLKAESYDELVSEESNLNLMGLPKSFLYHTNSHGKCTSLIIAGSKDQPSVSDGSHNIRIDFETLKKKCGRKYNI</sequence>
<dbReference type="Proteomes" id="UP001307889">
    <property type="component" value="Chromosome 9"/>
</dbReference>
<evidence type="ECO:0000256" key="1">
    <source>
        <dbReference type="SAM" id="MobiDB-lite"/>
    </source>
</evidence>
<accession>A0ABN7B3N0</accession>
<feature type="compositionally biased region" description="Polar residues" evidence="1">
    <location>
        <begin position="237"/>
        <end position="263"/>
    </location>
</feature>
<feature type="compositionally biased region" description="Basic and acidic residues" evidence="1">
    <location>
        <begin position="332"/>
        <end position="342"/>
    </location>
</feature>
<reference evidence="2 3" key="1">
    <citation type="submission" date="2023-09" db="EMBL/GenBank/DDBJ databases">
        <title>Nesidiocoris tenuis whole genome shotgun sequence.</title>
        <authorList>
            <person name="Shibata T."/>
            <person name="Shimoda M."/>
            <person name="Kobayashi T."/>
            <person name="Uehara T."/>
        </authorList>
    </citation>
    <scope>NUCLEOTIDE SEQUENCE [LARGE SCALE GENOMIC DNA]</scope>
    <source>
        <strain evidence="2 3">Japan</strain>
    </source>
</reference>
<organism evidence="2 3">
    <name type="scientific">Nesidiocoris tenuis</name>
    <dbReference type="NCBI Taxonomy" id="355587"/>
    <lineage>
        <taxon>Eukaryota</taxon>
        <taxon>Metazoa</taxon>
        <taxon>Ecdysozoa</taxon>
        <taxon>Arthropoda</taxon>
        <taxon>Hexapoda</taxon>
        <taxon>Insecta</taxon>
        <taxon>Pterygota</taxon>
        <taxon>Neoptera</taxon>
        <taxon>Paraneoptera</taxon>
        <taxon>Hemiptera</taxon>
        <taxon>Heteroptera</taxon>
        <taxon>Panheteroptera</taxon>
        <taxon>Cimicomorpha</taxon>
        <taxon>Miridae</taxon>
        <taxon>Dicyphina</taxon>
        <taxon>Nesidiocoris</taxon>
    </lineage>
</organism>
<name>A0ABN7B3N0_9HEMI</name>
<gene>
    <name evidence="2" type="ORF">NTJ_11020</name>
</gene>
<evidence type="ECO:0000313" key="2">
    <source>
        <dbReference type="EMBL" id="BES98204.1"/>
    </source>
</evidence>
<feature type="compositionally biased region" description="Basic and acidic residues" evidence="1">
    <location>
        <begin position="46"/>
        <end position="67"/>
    </location>
</feature>
<feature type="compositionally biased region" description="Basic and acidic residues" evidence="1">
    <location>
        <begin position="283"/>
        <end position="302"/>
    </location>
</feature>
<proteinExistence type="predicted"/>
<feature type="region of interest" description="Disordered" evidence="1">
    <location>
        <begin position="46"/>
        <end position="68"/>
    </location>
</feature>
<feature type="region of interest" description="Disordered" evidence="1">
    <location>
        <begin position="283"/>
        <end position="352"/>
    </location>
</feature>